<evidence type="ECO:0008006" key="4">
    <source>
        <dbReference type="Google" id="ProtNLM"/>
    </source>
</evidence>
<feature type="region of interest" description="Disordered" evidence="1">
    <location>
        <begin position="376"/>
        <end position="411"/>
    </location>
</feature>
<feature type="compositionally biased region" description="Polar residues" evidence="1">
    <location>
        <begin position="652"/>
        <end position="670"/>
    </location>
</feature>
<dbReference type="PANTHER" id="PTHR28298">
    <property type="entry name" value="EISOSOME PROTEIN 1"/>
    <property type="match status" value="1"/>
</dbReference>
<feature type="compositionally biased region" description="Acidic residues" evidence="1">
    <location>
        <begin position="782"/>
        <end position="793"/>
    </location>
</feature>
<protein>
    <recommendedName>
        <fullName evidence="4">Eisosome protein 1</fullName>
    </recommendedName>
</protein>
<gene>
    <name evidence="2" type="ORF">BOTCAL_0294g00130</name>
</gene>
<organism evidence="2 3">
    <name type="scientific">Botryotinia calthae</name>
    <dbReference type="NCBI Taxonomy" id="38488"/>
    <lineage>
        <taxon>Eukaryota</taxon>
        <taxon>Fungi</taxon>
        <taxon>Dikarya</taxon>
        <taxon>Ascomycota</taxon>
        <taxon>Pezizomycotina</taxon>
        <taxon>Leotiomycetes</taxon>
        <taxon>Helotiales</taxon>
        <taxon>Sclerotiniaceae</taxon>
        <taxon>Botryotinia</taxon>
    </lineage>
</organism>
<feature type="compositionally biased region" description="Basic residues" evidence="1">
    <location>
        <begin position="454"/>
        <end position="464"/>
    </location>
</feature>
<feature type="region of interest" description="Disordered" evidence="1">
    <location>
        <begin position="446"/>
        <end position="476"/>
    </location>
</feature>
<dbReference type="AlphaFoldDB" id="A0A4Y8CUN3"/>
<dbReference type="PANTHER" id="PTHR28298:SF1">
    <property type="entry name" value="EISOSOME PROTEIN 1"/>
    <property type="match status" value="1"/>
</dbReference>
<feature type="compositionally biased region" description="Basic and acidic residues" evidence="1">
    <location>
        <begin position="771"/>
        <end position="781"/>
    </location>
</feature>
<feature type="region of interest" description="Disordered" evidence="1">
    <location>
        <begin position="272"/>
        <end position="302"/>
    </location>
</feature>
<feature type="compositionally biased region" description="Polar residues" evidence="1">
    <location>
        <begin position="280"/>
        <end position="300"/>
    </location>
</feature>
<proteinExistence type="predicted"/>
<feature type="compositionally biased region" description="Basic and acidic residues" evidence="1">
    <location>
        <begin position="580"/>
        <end position="604"/>
    </location>
</feature>
<dbReference type="Pfam" id="PF12757">
    <property type="entry name" value="Eisosome1"/>
    <property type="match status" value="1"/>
</dbReference>
<dbReference type="OrthoDB" id="4070583at2759"/>
<keyword evidence="3" id="KW-1185">Reference proteome</keyword>
<feature type="compositionally biased region" description="Low complexity" evidence="1">
    <location>
        <begin position="621"/>
        <end position="631"/>
    </location>
</feature>
<dbReference type="STRING" id="38488.A0A4Y8CUN3"/>
<feature type="compositionally biased region" description="Basic and acidic residues" evidence="1">
    <location>
        <begin position="465"/>
        <end position="476"/>
    </location>
</feature>
<dbReference type="Proteomes" id="UP000297299">
    <property type="component" value="Unassembled WGS sequence"/>
</dbReference>
<evidence type="ECO:0000256" key="1">
    <source>
        <dbReference type="SAM" id="MobiDB-lite"/>
    </source>
</evidence>
<comment type="caution">
    <text evidence="2">The sequence shown here is derived from an EMBL/GenBank/DDBJ whole genome shotgun (WGS) entry which is preliminary data.</text>
</comment>
<feature type="compositionally biased region" description="Low complexity" evidence="1">
    <location>
        <begin position="380"/>
        <end position="393"/>
    </location>
</feature>
<dbReference type="EMBL" id="PHWZ01000293">
    <property type="protein sequence ID" value="TEY48385.1"/>
    <property type="molecule type" value="Genomic_DNA"/>
</dbReference>
<evidence type="ECO:0000313" key="3">
    <source>
        <dbReference type="Proteomes" id="UP000297299"/>
    </source>
</evidence>
<sequence length="830" mass="89785">MSTINNRATGIETNGISIESKSHLTRTSSNKLEDQAATAALYVTNQNNQTPKSGYEFLDSDNKLSSAGAAASLKYAKPRDLPSYPSVGLSKSQSAAGAAASLGWQNQKTFEHWKPDPSAAASAAAMLAKDYKMKPMWQPESSAHGAKAALLAHKANKGVDLWQPEPTAWGNTAATHAMKKGNTLSPQLDYGHTAVGRQGSLLAATGAMASSRKRANSTPVKTQKLETYPDEANAASNALKAAKSVHKFQKTNTGKSTYSAGSYPDEANAASNALKAASSVHKSQTNTGKATHPGQTNAPSNAMKAAVAVHRSNTVRKPNTFEKSVGSVPFTTMPREMYTSQPPVDQFEPELPIDQNREDVLRASAIAMAKKMYNQQQKQSAATSNAQSGAAAAHGQRRLSIDSDDEPTPMRFDNLQARAQQLTNESVARMTTEDIRNREYRDYYGATPSISSKLSKRGRTRRRASSYDEDRHQSDKIRAQMNLFSSNISKVDEEKRQRDRDALHAAAKRNVNKDIHEMDKQVFKNTGKVAPSLLTEWELKAHEAAQAQSKARMENFGKVDIGGVKFVDQSKEEKEIIKKLKQQEKDEEKERKADEKAALKERRAPVSKPSPTTVPGESERPTTAPAPAAVPIRTSIDGNSVHISGATDEAHTSPQISSNTPSPTSESGSKVKNWLKSKMGRISGRHSKSLSESNATKDEKGFVGGHTYTGASVNNSTTSLSRQSIRDVANATAPVPGTNSTIAPAQQPEETERVGRSKTRPGDDVSSLSELSDKVKGKEDALSGDDDDDGDDFQEARDNFNEDLAPPRPFSSRGTVSTSPGRAPRFHEEI</sequence>
<feature type="compositionally biased region" description="Basic and acidic residues" evidence="1">
    <location>
        <begin position="750"/>
        <end position="763"/>
    </location>
</feature>
<reference evidence="2 3" key="1">
    <citation type="submission" date="2017-11" db="EMBL/GenBank/DDBJ databases">
        <title>Comparative genomics of Botrytis spp.</title>
        <authorList>
            <person name="Valero-Jimenez C.A."/>
            <person name="Tapia P."/>
            <person name="Veloso J."/>
            <person name="Silva-Moreno E."/>
            <person name="Staats M."/>
            <person name="Valdes J.H."/>
            <person name="Van Kan J.A.L."/>
        </authorList>
    </citation>
    <scope>NUCLEOTIDE SEQUENCE [LARGE SCALE GENOMIC DNA]</scope>
    <source>
        <strain evidence="2 3">MUCL2830</strain>
    </source>
</reference>
<feature type="compositionally biased region" description="Basic residues" evidence="1">
    <location>
        <begin position="673"/>
        <end position="688"/>
    </location>
</feature>
<dbReference type="InterPro" id="IPR024527">
    <property type="entry name" value="Eisosome1"/>
</dbReference>
<name>A0A4Y8CUN3_9HELO</name>
<accession>A0A4Y8CUN3</accession>
<dbReference type="GO" id="GO:0070941">
    <property type="term" value="P:eisosome assembly"/>
    <property type="evidence" value="ECO:0007669"/>
    <property type="project" value="TreeGrafter"/>
</dbReference>
<feature type="compositionally biased region" description="Polar residues" evidence="1">
    <location>
        <begin position="709"/>
        <end position="723"/>
    </location>
</feature>
<feature type="region of interest" description="Disordered" evidence="1">
    <location>
        <begin position="580"/>
        <end position="830"/>
    </location>
</feature>
<evidence type="ECO:0000313" key="2">
    <source>
        <dbReference type="EMBL" id="TEY48385.1"/>
    </source>
</evidence>